<dbReference type="Proteomes" id="UP000322244">
    <property type="component" value="Unassembled WGS sequence"/>
</dbReference>
<evidence type="ECO:0000256" key="1">
    <source>
        <dbReference type="ARBA" id="ARBA00001947"/>
    </source>
</evidence>
<reference evidence="16 17" key="1">
    <citation type="submission" date="2019-07" db="EMBL/GenBank/DDBJ databases">
        <title>Rhodococcus cavernicolus sp. nov., isolated from a cave.</title>
        <authorList>
            <person name="Lee S.D."/>
        </authorList>
    </citation>
    <scope>NUCLEOTIDE SEQUENCE [LARGE SCALE GENOMIC DNA]</scope>
    <source>
        <strain evidence="16 17">C1-24</strain>
    </source>
</reference>
<keyword evidence="17" id="KW-1185">Reference proteome</keyword>
<feature type="transmembrane region" description="Helical" evidence="14">
    <location>
        <begin position="101"/>
        <end position="126"/>
    </location>
</feature>
<keyword evidence="10" id="KW-0560">Oxidoreductase</keyword>
<dbReference type="AlphaFoldDB" id="A0A5A7SGG4"/>
<evidence type="ECO:0000313" key="17">
    <source>
        <dbReference type="Proteomes" id="UP000322244"/>
    </source>
</evidence>
<dbReference type="PANTHER" id="PTHR12863">
    <property type="entry name" value="FATTY ACID HYDROXYLASE"/>
    <property type="match status" value="1"/>
</dbReference>
<dbReference type="GO" id="GO:0080132">
    <property type="term" value="F:fatty acid 2-hydroxylase activity"/>
    <property type="evidence" value="ECO:0007669"/>
    <property type="project" value="InterPro"/>
</dbReference>
<evidence type="ECO:0000256" key="6">
    <source>
        <dbReference type="ARBA" id="ARBA00022824"/>
    </source>
</evidence>
<name>A0A5A7SGG4_9NOCA</name>
<keyword evidence="6" id="KW-0256">Endoplasmic reticulum</keyword>
<evidence type="ECO:0000256" key="12">
    <source>
        <dbReference type="ARBA" id="ARBA00023136"/>
    </source>
</evidence>
<evidence type="ECO:0000256" key="3">
    <source>
        <dbReference type="ARBA" id="ARBA00022516"/>
    </source>
</evidence>
<dbReference type="GO" id="GO:0016020">
    <property type="term" value="C:membrane"/>
    <property type="evidence" value="ECO:0007669"/>
    <property type="project" value="InterPro"/>
</dbReference>
<keyword evidence="13" id="KW-0275">Fatty acid biosynthesis</keyword>
<evidence type="ECO:0000313" key="16">
    <source>
        <dbReference type="EMBL" id="KAA0024674.1"/>
    </source>
</evidence>
<feature type="transmembrane region" description="Helical" evidence="14">
    <location>
        <begin position="132"/>
        <end position="153"/>
    </location>
</feature>
<sequence length="218" mass="25024">MTTHIRKGLTLGDAFREFLRHPTPWMLGATVVVAVAARIIAGDWQWTDALVPVVIVASFPFVEWLIHVCILHWRPRTVAGITIDPLLSRKHREHHVDPRNVPLIFIPWPVLLWLIPLLTLIAIFAFPRIGLGLTYLGTIAVIGCIYEWTHYLIHSDYQPKTRLYKAIRRNHRLHHFKNEHYWFSVTTSGTADRVLHTAPDPETVAKSPTAKNLHALQN</sequence>
<proteinExistence type="predicted"/>
<keyword evidence="8" id="KW-0862">Zinc</keyword>
<evidence type="ECO:0000256" key="2">
    <source>
        <dbReference type="ARBA" id="ARBA00004477"/>
    </source>
</evidence>
<comment type="caution">
    <text evidence="16">The sequence shown here is derived from an EMBL/GenBank/DDBJ whole genome shotgun (WGS) entry which is preliminary data.</text>
</comment>
<evidence type="ECO:0000259" key="15">
    <source>
        <dbReference type="Pfam" id="PF04116"/>
    </source>
</evidence>
<dbReference type="GO" id="GO:0005506">
    <property type="term" value="F:iron ion binding"/>
    <property type="evidence" value="ECO:0007669"/>
    <property type="project" value="InterPro"/>
</dbReference>
<feature type="transmembrane region" description="Helical" evidence="14">
    <location>
        <begin position="25"/>
        <end position="44"/>
    </location>
</feature>
<evidence type="ECO:0000256" key="4">
    <source>
        <dbReference type="ARBA" id="ARBA00022692"/>
    </source>
</evidence>
<dbReference type="RefSeq" id="WP_149428449.1">
    <property type="nucleotide sequence ID" value="NZ_VLNY01000001.1"/>
</dbReference>
<keyword evidence="4 14" id="KW-0812">Transmembrane</keyword>
<evidence type="ECO:0000256" key="7">
    <source>
        <dbReference type="ARBA" id="ARBA00022832"/>
    </source>
</evidence>
<keyword evidence="12 14" id="KW-0472">Membrane</keyword>
<keyword evidence="11" id="KW-0443">Lipid metabolism</keyword>
<dbReference type="PANTHER" id="PTHR12863:SF1">
    <property type="entry name" value="FATTY ACID 2-HYDROXYLASE"/>
    <property type="match status" value="1"/>
</dbReference>
<dbReference type="GO" id="GO:0006633">
    <property type="term" value="P:fatty acid biosynthetic process"/>
    <property type="evidence" value="ECO:0007669"/>
    <property type="project" value="UniProtKB-KW"/>
</dbReference>
<keyword evidence="3" id="KW-0444">Lipid biosynthesis</keyword>
<keyword evidence="7" id="KW-0276">Fatty acid metabolism</keyword>
<keyword evidence="5" id="KW-0479">Metal-binding</keyword>
<comment type="cofactor">
    <cofactor evidence="1">
        <name>Zn(2+)</name>
        <dbReference type="ChEBI" id="CHEBI:29105"/>
    </cofactor>
</comment>
<evidence type="ECO:0000256" key="5">
    <source>
        <dbReference type="ARBA" id="ARBA00022723"/>
    </source>
</evidence>
<dbReference type="InterPro" id="IPR006694">
    <property type="entry name" value="Fatty_acid_hydroxylase"/>
</dbReference>
<evidence type="ECO:0000256" key="10">
    <source>
        <dbReference type="ARBA" id="ARBA00023002"/>
    </source>
</evidence>
<dbReference type="OrthoDB" id="9784228at2"/>
<gene>
    <name evidence="16" type="ORF">FOY51_01650</name>
</gene>
<comment type="subcellular location">
    <subcellularLocation>
        <location evidence="2">Endoplasmic reticulum membrane</location>
        <topology evidence="2">Multi-pass membrane protein</topology>
    </subcellularLocation>
</comment>
<feature type="domain" description="Fatty acid hydroxylase" evidence="15">
    <location>
        <begin position="53"/>
        <end position="197"/>
    </location>
</feature>
<accession>A0A5A7SGG4</accession>
<keyword evidence="9 14" id="KW-1133">Transmembrane helix</keyword>
<dbReference type="EMBL" id="VLNY01000001">
    <property type="protein sequence ID" value="KAA0024674.1"/>
    <property type="molecule type" value="Genomic_DNA"/>
</dbReference>
<protein>
    <submittedName>
        <fullName evidence="16">Sterol desaturase family protein</fullName>
    </submittedName>
</protein>
<evidence type="ECO:0000256" key="9">
    <source>
        <dbReference type="ARBA" id="ARBA00022989"/>
    </source>
</evidence>
<dbReference type="Pfam" id="PF04116">
    <property type="entry name" value="FA_hydroxylase"/>
    <property type="match status" value="1"/>
</dbReference>
<dbReference type="InterPro" id="IPR014430">
    <property type="entry name" value="Scs7"/>
</dbReference>
<evidence type="ECO:0000256" key="14">
    <source>
        <dbReference type="SAM" id="Phobius"/>
    </source>
</evidence>
<evidence type="ECO:0000256" key="13">
    <source>
        <dbReference type="ARBA" id="ARBA00023160"/>
    </source>
</evidence>
<feature type="transmembrane region" description="Helical" evidence="14">
    <location>
        <begin position="50"/>
        <end position="73"/>
    </location>
</feature>
<evidence type="ECO:0000256" key="8">
    <source>
        <dbReference type="ARBA" id="ARBA00022833"/>
    </source>
</evidence>
<organism evidence="16 17">
    <name type="scientific">Antrihabitans cavernicola</name>
    <dbReference type="NCBI Taxonomy" id="2495913"/>
    <lineage>
        <taxon>Bacteria</taxon>
        <taxon>Bacillati</taxon>
        <taxon>Actinomycetota</taxon>
        <taxon>Actinomycetes</taxon>
        <taxon>Mycobacteriales</taxon>
        <taxon>Nocardiaceae</taxon>
        <taxon>Antrihabitans</taxon>
    </lineage>
</organism>
<evidence type="ECO:0000256" key="11">
    <source>
        <dbReference type="ARBA" id="ARBA00023098"/>
    </source>
</evidence>